<keyword evidence="3" id="KW-1185">Reference proteome</keyword>
<reference evidence="3" key="1">
    <citation type="submission" date="2022-10" db="EMBL/GenBank/DDBJ databases">
        <title>Genome assembly of Pristionchus species.</title>
        <authorList>
            <person name="Yoshida K."/>
            <person name="Sommer R.J."/>
        </authorList>
    </citation>
    <scope>NUCLEOTIDE SEQUENCE [LARGE SCALE GENOMIC DNA]</scope>
    <source>
        <strain evidence="3">RS5460</strain>
    </source>
</reference>
<protein>
    <submittedName>
        <fullName evidence="2">Uncharacterized protein</fullName>
    </submittedName>
</protein>
<accession>A0AAN5DIU1</accession>
<evidence type="ECO:0000313" key="2">
    <source>
        <dbReference type="EMBL" id="GMR63114.1"/>
    </source>
</evidence>
<proteinExistence type="predicted"/>
<organism evidence="2 3">
    <name type="scientific">Pristionchus mayeri</name>
    <dbReference type="NCBI Taxonomy" id="1317129"/>
    <lineage>
        <taxon>Eukaryota</taxon>
        <taxon>Metazoa</taxon>
        <taxon>Ecdysozoa</taxon>
        <taxon>Nematoda</taxon>
        <taxon>Chromadorea</taxon>
        <taxon>Rhabditida</taxon>
        <taxon>Rhabditina</taxon>
        <taxon>Diplogasteromorpha</taxon>
        <taxon>Diplogasteroidea</taxon>
        <taxon>Neodiplogasteridae</taxon>
        <taxon>Pristionchus</taxon>
    </lineage>
</organism>
<feature type="region of interest" description="Disordered" evidence="1">
    <location>
        <begin position="505"/>
        <end position="544"/>
    </location>
</feature>
<sequence length="544" mass="60186">FPQCSRMASAVAAFHEANSREALQLEDEEDEEEEVKWEKLNPLLQETPRVFTSDISKLVDFLDLPDVELSSDDDSEDDGTPSPQEVPGLHAKVLLQQGLHASYGQQLPHGSLPSQTALKRYEDLLDTAARRILAARQPQPQMTSSSRLLPKLRQKPLPQKQLRSRRTPKQQRMQPKAMQQRAAMEQSPALSNSSSDGSTITLLDDLDGIPLVCLGDGKGALVTTLVDALSHRRDNEGKQLQLPEAMGGEMDDAEKKCHIDGMDHLNRICVWLFFCTHFELCDDARDVLPKAPVVDDDEDIVDVTEVSMELQGLLTSPHEIHDGNSPVSLREAAAYWVVACGFLRGHGKSRDYDNNVKTFVLGLITAANMKYTDALTVINDAVPQALTSVSPSTFYRPSQDVLCISVSAAQAAQVHSFFQFHMASSPEFRRACLSSASLFMHTFLPVAQQFSAAIREGREVTLAQLIGNYTHSVVTSKTELKRPLEAPALHLSQKKRREGVQSMLLGMASSSSLREESDQEPSAFQRVVHGKNSAEKRNGLDEDH</sequence>
<evidence type="ECO:0000256" key="1">
    <source>
        <dbReference type="SAM" id="MobiDB-lite"/>
    </source>
</evidence>
<feature type="compositionally biased region" description="Basic and acidic residues" evidence="1">
    <location>
        <begin position="532"/>
        <end position="544"/>
    </location>
</feature>
<comment type="caution">
    <text evidence="2">The sequence shown here is derived from an EMBL/GenBank/DDBJ whole genome shotgun (WGS) entry which is preliminary data.</text>
</comment>
<evidence type="ECO:0000313" key="3">
    <source>
        <dbReference type="Proteomes" id="UP001328107"/>
    </source>
</evidence>
<dbReference type="EMBL" id="BTRK01000006">
    <property type="protein sequence ID" value="GMR63114.1"/>
    <property type="molecule type" value="Genomic_DNA"/>
</dbReference>
<gene>
    <name evidence="2" type="ORF">PMAYCL1PPCAC_33309</name>
</gene>
<name>A0AAN5DIU1_9BILA</name>
<feature type="region of interest" description="Disordered" evidence="1">
    <location>
        <begin position="133"/>
        <end position="197"/>
    </location>
</feature>
<dbReference type="AlphaFoldDB" id="A0AAN5DIU1"/>
<feature type="compositionally biased region" description="Low complexity" evidence="1">
    <location>
        <begin position="147"/>
        <end position="161"/>
    </location>
</feature>
<feature type="non-terminal residue" evidence="2">
    <location>
        <position position="1"/>
    </location>
</feature>
<feature type="compositionally biased region" description="Polar residues" evidence="1">
    <location>
        <begin position="188"/>
        <end position="197"/>
    </location>
</feature>
<dbReference type="Proteomes" id="UP001328107">
    <property type="component" value="Unassembled WGS sequence"/>
</dbReference>